<name>A0A6N4R9U4_BLAVI</name>
<protein>
    <submittedName>
        <fullName evidence="1">Uncharacterized protein</fullName>
    </submittedName>
</protein>
<evidence type="ECO:0000313" key="2">
    <source>
        <dbReference type="Proteomes" id="UP000320948"/>
    </source>
</evidence>
<comment type="caution">
    <text evidence="1">The sequence shown here is derived from an EMBL/GenBank/DDBJ whole genome shotgun (WGS) entry which is preliminary data.</text>
</comment>
<dbReference type="EMBL" id="VAFM01000002">
    <property type="protein sequence ID" value="TKW60854.1"/>
    <property type="molecule type" value="Genomic_DNA"/>
</dbReference>
<sequence>MTFRIDFGVLSLDKQMPNTQWEEDIERVHLFLHPQGWECQALPRKRMQLADEPDHLLLKDYFTAGNAEEDPTFAMQTGNKLVTILTAKDDRTQLEHSTLVGMDHLFDVLLATGLRTHLTAFYEKMHPQVAGLLAYRLVWRAPEDKFLPFWKPKRQWKMKPRIVFDFKEDT</sequence>
<accession>A0A6N4R9U4</accession>
<proteinExistence type="predicted"/>
<gene>
    <name evidence="1" type="ORF">DI628_08170</name>
</gene>
<organism evidence="1 2">
    <name type="scientific">Blastochloris viridis</name>
    <name type="common">Rhodopseudomonas viridis</name>
    <dbReference type="NCBI Taxonomy" id="1079"/>
    <lineage>
        <taxon>Bacteria</taxon>
        <taxon>Pseudomonadati</taxon>
        <taxon>Pseudomonadota</taxon>
        <taxon>Alphaproteobacteria</taxon>
        <taxon>Hyphomicrobiales</taxon>
        <taxon>Blastochloridaceae</taxon>
        <taxon>Blastochloris</taxon>
    </lineage>
</organism>
<dbReference type="AlphaFoldDB" id="A0A6N4R9U4"/>
<reference evidence="1 2" key="1">
    <citation type="journal article" date="2017" name="Nat. Commun.">
        <title>In situ click chemistry generation of cyclooxygenase-2 inhibitors.</title>
        <authorList>
            <person name="Bhardwaj A."/>
            <person name="Kaur J."/>
            <person name="Wuest M."/>
            <person name="Wuest F."/>
        </authorList>
    </citation>
    <scope>NUCLEOTIDE SEQUENCE [LARGE SCALE GENOMIC DNA]</scope>
    <source>
        <strain evidence="1">S2_018_000_R2_106</strain>
    </source>
</reference>
<dbReference type="Proteomes" id="UP000320948">
    <property type="component" value="Unassembled WGS sequence"/>
</dbReference>
<evidence type="ECO:0000313" key="1">
    <source>
        <dbReference type="EMBL" id="TKW60854.1"/>
    </source>
</evidence>